<keyword evidence="2" id="KW-1133">Transmembrane helix</keyword>
<dbReference type="AlphaFoldDB" id="A0A6C0B7K7"/>
<evidence type="ECO:0000313" key="3">
    <source>
        <dbReference type="EMBL" id="QHS87478.1"/>
    </source>
</evidence>
<accession>A0A6C0B7K7</accession>
<sequence>MKKTATKVATLTKSMIPSGSSVGMLNNKWVLYAVLFISIIDLFNFFSKGDTTAIAIFIAVGFLTTYFSKNMLVVLVLAIAVTHIARYGTASLEGMEAGEEEEEEEDKVEAMEGDEEEEDEKKKATIDLKKIDNSLKTIHPDEAESQTATLIEQTKKVQENMALLEPFLKKAEQVTEPLTKSEGFCDYSSAYSKK</sequence>
<evidence type="ECO:0000256" key="1">
    <source>
        <dbReference type="SAM" id="MobiDB-lite"/>
    </source>
</evidence>
<evidence type="ECO:0000256" key="2">
    <source>
        <dbReference type="SAM" id="Phobius"/>
    </source>
</evidence>
<name>A0A6C0B7K7_9ZZZZ</name>
<keyword evidence="2" id="KW-0812">Transmembrane</keyword>
<dbReference type="EMBL" id="MN739081">
    <property type="protein sequence ID" value="QHS87478.1"/>
    <property type="molecule type" value="Genomic_DNA"/>
</dbReference>
<feature type="compositionally biased region" description="Acidic residues" evidence="1">
    <location>
        <begin position="96"/>
        <end position="119"/>
    </location>
</feature>
<protein>
    <submittedName>
        <fullName evidence="3">Uncharacterized protein</fullName>
    </submittedName>
</protein>
<reference evidence="3" key="1">
    <citation type="journal article" date="2020" name="Nature">
        <title>Giant virus diversity and host interactions through global metagenomics.</title>
        <authorList>
            <person name="Schulz F."/>
            <person name="Roux S."/>
            <person name="Paez-Espino D."/>
            <person name="Jungbluth S."/>
            <person name="Walsh D.A."/>
            <person name="Denef V.J."/>
            <person name="McMahon K.D."/>
            <person name="Konstantinidis K.T."/>
            <person name="Eloe-Fadrosh E.A."/>
            <person name="Kyrpides N.C."/>
            <person name="Woyke T."/>
        </authorList>
    </citation>
    <scope>NUCLEOTIDE SEQUENCE</scope>
    <source>
        <strain evidence="3">GVMAG-M-3300010157-4</strain>
    </source>
</reference>
<proteinExistence type="predicted"/>
<organism evidence="3">
    <name type="scientific">viral metagenome</name>
    <dbReference type="NCBI Taxonomy" id="1070528"/>
    <lineage>
        <taxon>unclassified sequences</taxon>
        <taxon>metagenomes</taxon>
        <taxon>organismal metagenomes</taxon>
    </lineage>
</organism>
<feature type="transmembrane region" description="Helical" evidence="2">
    <location>
        <begin position="29"/>
        <end position="47"/>
    </location>
</feature>
<feature type="region of interest" description="Disordered" evidence="1">
    <location>
        <begin position="94"/>
        <end position="123"/>
    </location>
</feature>
<keyword evidence="2" id="KW-0472">Membrane</keyword>
<feature type="transmembrane region" description="Helical" evidence="2">
    <location>
        <begin position="53"/>
        <end position="81"/>
    </location>
</feature>